<keyword evidence="3" id="KW-0963">Cytoplasm</keyword>
<feature type="domain" description="SH3" evidence="10">
    <location>
        <begin position="11"/>
        <end position="71"/>
    </location>
</feature>
<dbReference type="SUPFAM" id="SSF48403">
    <property type="entry name" value="Ankyrin repeat"/>
    <property type="match status" value="1"/>
</dbReference>
<dbReference type="Gene3D" id="2.30.30.40">
    <property type="entry name" value="SH3 Domains"/>
    <property type="match status" value="1"/>
</dbReference>
<accession>A0A914PIK9</accession>
<reference evidence="12" key="1">
    <citation type="submission" date="2022-11" db="UniProtKB">
        <authorList>
            <consortium name="WormBaseParasite"/>
        </authorList>
    </citation>
    <scope>IDENTIFICATION</scope>
</reference>
<dbReference type="SUPFAM" id="SSF50044">
    <property type="entry name" value="SH3-domain"/>
    <property type="match status" value="1"/>
</dbReference>
<dbReference type="PROSITE" id="PS50088">
    <property type="entry name" value="ANK_REPEAT"/>
    <property type="match status" value="2"/>
</dbReference>
<dbReference type="InterPro" id="IPR036770">
    <property type="entry name" value="Ankyrin_rpt-contain_sf"/>
</dbReference>
<dbReference type="InterPro" id="IPR036028">
    <property type="entry name" value="SH3-like_dom_sf"/>
</dbReference>
<keyword evidence="4" id="KW-0677">Repeat</keyword>
<dbReference type="Pfam" id="PF12796">
    <property type="entry name" value="Ank_2"/>
    <property type="match status" value="1"/>
</dbReference>
<dbReference type="InterPro" id="IPR001452">
    <property type="entry name" value="SH3_domain"/>
</dbReference>
<keyword evidence="5 8" id="KW-0040">ANK repeat</keyword>
<dbReference type="WBParaSite" id="PDA_v2.g15558.t1">
    <property type="protein sequence ID" value="PDA_v2.g15558.t1"/>
    <property type="gene ID" value="PDA_v2.g15558"/>
</dbReference>
<evidence type="ECO:0000256" key="4">
    <source>
        <dbReference type="ARBA" id="ARBA00022737"/>
    </source>
</evidence>
<evidence type="ECO:0000256" key="5">
    <source>
        <dbReference type="ARBA" id="ARBA00023043"/>
    </source>
</evidence>
<name>A0A914PIK9_9BILA</name>
<dbReference type="PROSITE" id="PS50297">
    <property type="entry name" value="ANK_REP_REGION"/>
    <property type="match status" value="1"/>
</dbReference>
<dbReference type="Proteomes" id="UP000887578">
    <property type="component" value="Unplaced"/>
</dbReference>
<organism evidence="11 12">
    <name type="scientific">Panagrolaimus davidi</name>
    <dbReference type="NCBI Taxonomy" id="227884"/>
    <lineage>
        <taxon>Eukaryota</taxon>
        <taxon>Metazoa</taxon>
        <taxon>Ecdysozoa</taxon>
        <taxon>Nematoda</taxon>
        <taxon>Chromadorea</taxon>
        <taxon>Rhabditida</taxon>
        <taxon>Tylenchina</taxon>
        <taxon>Panagrolaimomorpha</taxon>
        <taxon>Panagrolaimoidea</taxon>
        <taxon>Panagrolaimidae</taxon>
        <taxon>Panagrolaimus</taxon>
    </lineage>
</organism>
<evidence type="ECO:0000256" key="9">
    <source>
        <dbReference type="PROSITE-ProRule" id="PRU00192"/>
    </source>
</evidence>
<comment type="subcellular location">
    <subcellularLocation>
        <location evidence="1">Cytoplasm</location>
    </subcellularLocation>
</comment>
<keyword evidence="11" id="KW-1185">Reference proteome</keyword>
<evidence type="ECO:0000256" key="7">
    <source>
        <dbReference type="ARBA" id="ARBA00040640"/>
    </source>
</evidence>
<evidence type="ECO:0000313" key="11">
    <source>
        <dbReference type="Proteomes" id="UP000887578"/>
    </source>
</evidence>
<protein>
    <recommendedName>
        <fullName evidence="7">Osteoclast-stimulating factor 1</fullName>
    </recommendedName>
</protein>
<evidence type="ECO:0000259" key="10">
    <source>
        <dbReference type="PROSITE" id="PS50002"/>
    </source>
</evidence>
<dbReference type="GO" id="GO:0005737">
    <property type="term" value="C:cytoplasm"/>
    <property type="evidence" value="ECO:0007669"/>
    <property type="project" value="UniProtKB-SubCell"/>
</dbReference>
<dbReference type="PANTHER" id="PTHR24155:SF10">
    <property type="entry name" value="OSTEOCLAST-STIMULATING FACTOR 1"/>
    <property type="match status" value="1"/>
</dbReference>
<dbReference type="SMART" id="SM00248">
    <property type="entry name" value="ANK"/>
    <property type="match status" value="3"/>
</dbReference>
<evidence type="ECO:0000256" key="8">
    <source>
        <dbReference type="PROSITE-ProRule" id="PRU00023"/>
    </source>
</evidence>
<evidence type="ECO:0000256" key="1">
    <source>
        <dbReference type="ARBA" id="ARBA00004496"/>
    </source>
</evidence>
<evidence type="ECO:0000256" key="2">
    <source>
        <dbReference type="ARBA" id="ARBA00022443"/>
    </source>
</evidence>
<dbReference type="Gene3D" id="1.25.40.20">
    <property type="entry name" value="Ankyrin repeat-containing domain"/>
    <property type="match status" value="1"/>
</dbReference>
<feature type="repeat" description="ANK" evidence="8">
    <location>
        <begin position="140"/>
        <end position="165"/>
    </location>
</feature>
<dbReference type="Pfam" id="PF00018">
    <property type="entry name" value="SH3_1"/>
    <property type="match status" value="1"/>
</dbReference>
<keyword evidence="2 9" id="KW-0728">SH3 domain</keyword>
<dbReference type="AlphaFoldDB" id="A0A914PIK9"/>
<dbReference type="PANTHER" id="PTHR24155">
    <property type="entry name" value="OSTEOCLAST-STIMULATING FACTOR 1"/>
    <property type="match status" value="1"/>
</dbReference>
<dbReference type="InterPro" id="IPR002110">
    <property type="entry name" value="Ankyrin_rpt"/>
</dbReference>
<dbReference type="GO" id="GO:0007165">
    <property type="term" value="P:signal transduction"/>
    <property type="evidence" value="ECO:0007669"/>
    <property type="project" value="TreeGrafter"/>
</dbReference>
<sequence length="215" mass="23499">MAVPPPIKKPGRITVYSALIDYEPNTPDELKFSDGDAIYIQEDVNNSEILKAKCGKNEGILPKSLLNDETLMIIEHPLHEAAKRGNLELVQEYLSNNISVNSLDRSGSTAIFWATFGGHLDVVKLLLNTPHISTVSQNKMGDTVLHAAARKGQHLCLQALIESGSVDSIIHCRNNDGKTAYDVATTPEVEAYLQLTMRKVAAPAAVEEYISSDDD</sequence>
<evidence type="ECO:0000313" key="12">
    <source>
        <dbReference type="WBParaSite" id="PDA_v2.g15558.t1"/>
    </source>
</evidence>
<evidence type="ECO:0000256" key="6">
    <source>
        <dbReference type="ARBA" id="ARBA00037432"/>
    </source>
</evidence>
<dbReference type="PROSITE" id="PS50002">
    <property type="entry name" value="SH3"/>
    <property type="match status" value="1"/>
</dbReference>
<proteinExistence type="predicted"/>
<dbReference type="SMART" id="SM00326">
    <property type="entry name" value="SH3"/>
    <property type="match status" value="1"/>
</dbReference>
<feature type="repeat" description="ANK" evidence="8">
    <location>
        <begin position="77"/>
        <end position="105"/>
    </location>
</feature>
<evidence type="ECO:0000256" key="3">
    <source>
        <dbReference type="ARBA" id="ARBA00022490"/>
    </source>
</evidence>
<comment type="function">
    <text evidence="6">Induces bone resorption, acting probably through a signaling cascade which results in the secretion of factor(s) enhancing osteoclast formation and activity.</text>
</comment>